<evidence type="ECO:0000256" key="5">
    <source>
        <dbReference type="HAMAP-Rule" id="MF_01204"/>
    </source>
</evidence>
<proteinExistence type="inferred from homology"/>
<keyword evidence="1 5" id="KW-0285">Flavoprotein</keyword>
<dbReference type="GO" id="GO:0035527">
    <property type="term" value="F:3-hydroxypropionate dehydrogenase (NADP+) activity"/>
    <property type="evidence" value="ECO:0007669"/>
    <property type="project" value="UniProtKB-UniRule"/>
</dbReference>
<evidence type="ECO:0000313" key="8">
    <source>
        <dbReference type="Proteomes" id="UP000030853"/>
    </source>
</evidence>
<dbReference type="SUPFAM" id="SSF55469">
    <property type="entry name" value="FMN-dependent nitroreductase-like"/>
    <property type="match status" value="1"/>
</dbReference>
<dbReference type="RefSeq" id="WP_039331995.1">
    <property type="nucleotide sequence ID" value="NZ_JTJJ01000047.1"/>
</dbReference>
<dbReference type="Pfam" id="PF00881">
    <property type="entry name" value="Nitroreductase"/>
    <property type="match status" value="1"/>
</dbReference>
<evidence type="ECO:0000256" key="4">
    <source>
        <dbReference type="ARBA" id="ARBA00023002"/>
    </source>
</evidence>
<dbReference type="EMBL" id="JTJJ01000047">
    <property type="protein sequence ID" value="KHJ67486.1"/>
    <property type="molecule type" value="Genomic_DNA"/>
</dbReference>
<dbReference type="HAMAP" id="MF_01204">
    <property type="entry name" value="Oxidoreductase_RutE_HadB"/>
    <property type="match status" value="1"/>
</dbReference>
<evidence type="ECO:0000256" key="3">
    <source>
        <dbReference type="ARBA" id="ARBA00022857"/>
    </source>
</evidence>
<dbReference type="Gene3D" id="3.40.109.10">
    <property type="entry name" value="NADH Oxidase"/>
    <property type="match status" value="1"/>
</dbReference>
<dbReference type="InterPro" id="IPR050461">
    <property type="entry name" value="Nitroreductase_HadB/RutE"/>
</dbReference>
<keyword evidence="3 5" id="KW-0521">NADP</keyword>
<evidence type="ECO:0000256" key="1">
    <source>
        <dbReference type="ARBA" id="ARBA00022630"/>
    </source>
</evidence>
<dbReference type="AlphaFoldDB" id="A0A0B1R748"/>
<organism evidence="7 8">
    <name type="scientific">Pantoea rodasii</name>
    <dbReference type="NCBI Taxonomy" id="1076549"/>
    <lineage>
        <taxon>Bacteria</taxon>
        <taxon>Pseudomonadati</taxon>
        <taxon>Pseudomonadota</taxon>
        <taxon>Gammaproteobacteria</taxon>
        <taxon>Enterobacterales</taxon>
        <taxon>Erwiniaceae</taxon>
        <taxon>Pantoea</taxon>
    </lineage>
</organism>
<dbReference type="InterPro" id="IPR023936">
    <property type="entry name" value="RutE-like"/>
</dbReference>
<name>A0A0B1R748_9GAMM</name>
<comment type="function">
    <text evidence="5">May reduce toxic product malonic semialdehyde to 3-hydroxypropionic acid, which is excreted.</text>
</comment>
<gene>
    <name evidence="5" type="primary">rutE</name>
    <name evidence="7" type="ORF">QU24_13655</name>
</gene>
<dbReference type="Proteomes" id="UP000030853">
    <property type="component" value="Unassembled WGS sequence"/>
</dbReference>
<dbReference type="GO" id="GO:0006212">
    <property type="term" value="P:uracil catabolic process"/>
    <property type="evidence" value="ECO:0007669"/>
    <property type="project" value="UniProtKB-UniRule"/>
</dbReference>
<reference evidence="7 8" key="1">
    <citation type="submission" date="2014-11" db="EMBL/GenBank/DDBJ databases">
        <title>Genome sequencing of Pantoea rodasii ND03.</title>
        <authorList>
            <person name="Muhamad Yunos N.Y."/>
            <person name="Chan K.-G."/>
        </authorList>
    </citation>
    <scope>NUCLEOTIDE SEQUENCE [LARGE SCALE GENOMIC DNA]</scope>
    <source>
        <strain evidence="7 8">ND03</strain>
    </source>
</reference>
<comment type="catalytic activity">
    <reaction evidence="5">
        <text>3-hydroxypropanoate + NADP(+) = 3-oxopropanoate + NADPH + H(+)</text>
        <dbReference type="Rhea" id="RHEA:26438"/>
        <dbReference type="ChEBI" id="CHEBI:15378"/>
        <dbReference type="ChEBI" id="CHEBI:16510"/>
        <dbReference type="ChEBI" id="CHEBI:33190"/>
        <dbReference type="ChEBI" id="CHEBI:57783"/>
        <dbReference type="ChEBI" id="CHEBI:58349"/>
        <dbReference type="EC" id="1.1.1.298"/>
    </reaction>
</comment>
<dbReference type="PANTHER" id="PTHR43543:SF1">
    <property type="entry name" value="MALONIC SEMIALDEHYDE REDUCTASE RUTE-RELATED"/>
    <property type="match status" value="1"/>
</dbReference>
<comment type="cofactor">
    <cofactor evidence="5">
        <name>FMN</name>
        <dbReference type="ChEBI" id="CHEBI:58210"/>
    </cofactor>
</comment>
<dbReference type="InterPro" id="IPR000415">
    <property type="entry name" value="Nitroreductase-like"/>
</dbReference>
<dbReference type="InterPro" id="IPR029479">
    <property type="entry name" value="Nitroreductase"/>
</dbReference>
<sequence length="196" mass="21356">MSTPLDSVALNALFNEARTHSYWQDKPISHDVLQQLYSLTALGPTSANCSPGRFVFVTSQEGKEKLKPALSSGNVDKTMAAPATVIVAWDPEFYEALPKLFPHGDARSWFTSSPDLAKETAFRNSSLQAGYLILAARSLGLDAGPMSGFDPAKVNEAFFSESKWQVNLLINLGYGEASKLHARLPRLGFDEASKFA</sequence>
<comment type="caution">
    <text evidence="7">The sequence shown here is derived from an EMBL/GenBank/DDBJ whole genome shotgun (WGS) entry which is preliminary data.</text>
</comment>
<dbReference type="EC" id="1.1.1.298" evidence="5"/>
<keyword evidence="5" id="KW-0520">NAD</keyword>
<dbReference type="PANTHER" id="PTHR43543">
    <property type="entry name" value="MALONIC SEMIALDEHYDE REDUCTASE RUTE-RELATED"/>
    <property type="match status" value="1"/>
</dbReference>
<accession>A0A0B1R748</accession>
<protein>
    <recommendedName>
        <fullName evidence="5">Probable malonic semialdehyde reductase RutE</fullName>
        <ecNumber evidence="5">1.1.1.298</ecNumber>
    </recommendedName>
</protein>
<evidence type="ECO:0000259" key="6">
    <source>
        <dbReference type="Pfam" id="PF00881"/>
    </source>
</evidence>
<comment type="similarity">
    <text evidence="5">Belongs to the nitroreductase family. HadB/RutE subfamily.</text>
</comment>
<dbReference type="GO" id="GO:0019740">
    <property type="term" value="P:nitrogen utilization"/>
    <property type="evidence" value="ECO:0007669"/>
    <property type="project" value="UniProtKB-UniRule"/>
</dbReference>
<evidence type="ECO:0000256" key="2">
    <source>
        <dbReference type="ARBA" id="ARBA00022643"/>
    </source>
</evidence>
<keyword evidence="4 5" id="KW-0560">Oxidoreductase</keyword>
<dbReference type="CDD" id="cd02148">
    <property type="entry name" value="RutE-like"/>
    <property type="match status" value="1"/>
</dbReference>
<keyword evidence="2 5" id="KW-0288">FMN</keyword>
<feature type="domain" description="Nitroreductase" evidence="6">
    <location>
        <begin position="18"/>
        <end position="174"/>
    </location>
</feature>
<dbReference type="NCBIfam" id="NF003768">
    <property type="entry name" value="PRK05365.1"/>
    <property type="match status" value="1"/>
</dbReference>
<evidence type="ECO:0000313" key="7">
    <source>
        <dbReference type="EMBL" id="KHJ67486.1"/>
    </source>
</evidence>